<evidence type="ECO:0000313" key="3">
    <source>
        <dbReference type="Proteomes" id="UP001596297"/>
    </source>
</evidence>
<dbReference type="InterPro" id="IPR007345">
    <property type="entry name" value="Polysacch_pyruvyl_Trfase"/>
</dbReference>
<gene>
    <name evidence="2" type="ORF">ACFP81_08900</name>
</gene>
<dbReference type="EMBL" id="JBHSWD010000001">
    <property type="protein sequence ID" value="MFC6592107.1"/>
    <property type="molecule type" value="Genomic_DNA"/>
</dbReference>
<evidence type="ECO:0000259" key="1">
    <source>
        <dbReference type="Pfam" id="PF04230"/>
    </source>
</evidence>
<dbReference type="PANTHER" id="PTHR36836">
    <property type="entry name" value="COLANIC ACID BIOSYNTHESIS PROTEIN WCAK"/>
    <property type="match status" value="1"/>
</dbReference>
<name>A0ABW1YF06_9DEIO</name>
<feature type="domain" description="Polysaccharide pyruvyl transferase" evidence="1">
    <location>
        <begin position="21"/>
        <end position="96"/>
    </location>
</feature>
<keyword evidence="2" id="KW-0808">Transferase</keyword>
<dbReference type="PANTHER" id="PTHR36836:SF1">
    <property type="entry name" value="COLANIC ACID BIOSYNTHESIS PROTEIN WCAK"/>
    <property type="match status" value="1"/>
</dbReference>
<comment type="caution">
    <text evidence="2">The sequence shown here is derived from an EMBL/GenBank/DDBJ whole genome shotgun (WGS) entry which is preliminary data.</text>
</comment>
<dbReference type="Pfam" id="PF04230">
    <property type="entry name" value="PS_pyruv_trans"/>
    <property type="match status" value="1"/>
</dbReference>
<sequence length="151" mass="15538">MAVAPRGDVTESLPALQALVKALRAEGRRVLALALMPAQDGAAAEALGADEVLQSADPQQLLDAIAASDFVVGVRLHALILAAAAGVPFAGLSYDPKVSGFCTDCRAPALGVEPDPQELLRLVRSGGPPDWAAVAAMRARAEQSFDWVLGG</sequence>
<keyword evidence="3" id="KW-1185">Reference proteome</keyword>
<dbReference type="Proteomes" id="UP001596297">
    <property type="component" value="Unassembled WGS sequence"/>
</dbReference>
<dbReference type="GO" id="GO:0016740">
    <property type="term" value="F:transferase activity"/>
    <property type="evidence" value="ECO:0007669"/>
    <property type="project" value="UniProtKB-KW"/>
</dbReference>
<reference evidence="3" key="1">
    <citation type="journal article" date="2019" name="Int. J. Syst. Evol. Microbiol.">
        <title>The Global Catalogue of Microorganisms (GCM) 10K type strain sequencing project: providing services to taxonomists for standard genome sequencing and annotation.</title>
        <authorList>
            <consortium name="The Broad Institute Genomics Platform"/>
            <consortium name="The Broad Institute Genome Sequencing Center for Infectious Disease"/>
            <person name="Wu L."/>
            <person name="Ma J."/>
        </authorList>
    </citation>
    <scope>NUCLEOTIDE SEQUENCE [LARGE SCALE GENOMIC DNA]</scope>
    <source>
        <strain evidence="3">CGMCC 1.15772</strain>
    </source>
</reference>
<protein>
    <submittedName>
        <fullName evidence="2">Polysaccharide pyruvyl transferase family protein</fullName>
    </submittedName>
</protein>
<evidence type="ECO:0000313" key="2">
    <source>
        <dbReference type="EMBL" id="MFC6592107.1"/>
    </source>
</evidence>
<proteinExistence type="predicted"/>
<accession>A0ABW1YF06</accession>
<organism evidence="2 3">
    <name type="scientific">Deinococcus lacus</name>
    <dbReference type="NCBI Taxonomy" id="392561"/>
    <lineage>
        <taxon>Bacteria</taxon>
        <taxon>Thermotogati</taxon>
        <taxon>Deinococcota</taxon>
        <taxon>Deinococci</taxon>
        <taxon>Deinococcales</taxon>
        <taxon>Deinococcaceae</taxon>
        <taxon>Deinococcus</taxon>
    </lineage>
</organism>